<dbReference type="EMBL" id="GISG01278476">
    <property type="protein sequence ID" value="MBA4678156.1"/>
    <property type="molecule type" value="Transcribed_RNA"/>
</dbReference>
<name>A0A7C9AXQ7_OPUST</name>
<dbReference type="AlphaFoldDB" id="A0A7C9AXQ7"/>
<organism evidence="1">
    <name type="scientific">Opuntia streptacantha</name>
    <name type="common">Prickly pear cactus</name>
    <name type="synonym">Opuntia cardona</name>
    <dbReference type="NCBI Taxonomy" id="393608"/>
    <lineage>
        <taxon>Eukaryota</taxon>
        <taxon>Viridiplantae</taxon>
        <taxon>Streptophyta</taxon>
        <taxon>Embryophyta</taxon>
        <taxon>Tracheophyta</taxon>
        <taxon>Spermatophyta</taxon>
        <taxon>Magnoliopsida</taxon>
        <taxon>eudicotyledons</taxon>
        <taxon>Gunneridae</taxon>
        <taxon>Pentapetalae</taxon>
        <taxon>Caryophyllales</taxon>
        <taxon>Cactineae</taxon>
        <taxon>Cactaceae</taxon>
        <taxon>Opuntioideae</taxon>
        <taxon>Opuntia</taxon>
    </lineage>
</organism>
<protein>
    <submittedName>
        <fullName evidence="1">Uncharacterized protein</fullName>
    </submittedName>
</protein>
<sequence>MNRGPFVHPPIIIVNHSSNSSLLQHHFRNPHSIRLSLSFISIQSSPRQIPLIGIVPFQQRSPNFNDFLLTKLQQIFNVFNAGFFRIFRQNFRVFSPFSLGFGAIFGPPGGGRFRHGNWEWDKEERN</sequence>
<evidence type="ECO:0000313" key="1">
    <source>
        <dbReference type="EMBL" id="MBA4678156.1"/>
    </source>
</evidence>
<proteinExistence type="predicted"/>
<reference evidence="1" key="1">
    <citation type="journal article" date="2013" name="J. Plant Res.">
        <title>Effect of fungi and light on seed germination of three Opuntia species from semiarid lands of central Mexico.</title>
        <authorList>
            <person name="Delgado-Sanchez P."/>
            <person name="Jimenez-Bremont J.F."/>
            <person name="Guerrero-Gonzalez Mde L."/>
            <person name="Flores J."/>
        </authorList>
    </citation>
    <scope>NUCLEOTIDE SEQUENCE</scope>
    <source>
        <tissue evidence="1">Cladode</tissue>
    </source>
</reference>
<accession>A0A7C9AXQ7</accession>
<reference evidence="1" key="2">
    <citation type="submission" date="2020-07" db="EMBL/GenBank/DDBJ databases">
        <authorList>
            <person name="Vera ALvarez R."/>
            <person name="Arias-Moreno D.M."/>
            <person name="Jimenez-Jacinto V."/>
            <person name="Jimenez-Bremont J.F."/>
            <person name="Swaminathan K."/>
            <person name="Moose S.P."/>
            <person name="Guerrero-Gonzalez M.L."/>
            <person name="Marino-Ramirez L."/>
            <person name="Landsman D."/>
            <person name="Rodriguez-Kessler M."/>
            <person name="Delgado-Sanchez P."/>
        </authorList>
    </citation>
    <scope>NUCLEOTIDE SEQUENCE</scope>
    <source>
        <tissue evidence="1">Cladode</tissue>
    </source>
</reference>